<protein>
    <submittedName>
        <fullName evidence="7">Sulfate transporter</fullName>
    </submittedName>
</protein>
<sequence>MSVLPQPTLPKDGLAGLKENLRFDLSSGFQIFLIALPLSLGIALASGMPPMAGIISAIVGGLVVSMISGSYVTINGPAAGLIVIIVGGVETLGQGNMALGYRLTLAAIVVAGIIQMAFGLLKAGKLSAYFPAPAVHGMLAAIGIIIMAKQAHTVLGVKPHTKETLEVIAEIPHSLMHANGEIAIIGLICLAVTVLWAFMPIQALKKIPGPLVVVLVGIVLGHVFHLDKTHMSTLWGHEHEIGPQYLINLPGSVVKGIVFPDFSHFATGAFWTVVISIALIASLESLLSALAVDKLDVYGRRANLNKDIFAVGVGSTISGLLGGLPMIAEIVRSSANINNGARTRWANFFHGGFMLLFVAAAPGLIHQIPLASLAALLVFTGFRLASPKEFIHTYKTGPEQLAIFVTTIVCVLATDLLIGVACGIILKLIIHAYRGVAFKDLFKLQFHVHETEAGHYLVTVESSAVFSNLIGLKSELESLPAGKTVIFDFSKSYLIDHSFMEYVHHYAKDYKREGGICEINGLDQHKSISEHPLASRKREVLPV</sequence>
<evidence type="ECO:0000313" key="7">
    <source>
        <dbReference type="EMBL" id="PIW16049.1"/>
    </source>
</evidence>
<dbReference type="GO" id="GO:0016020">
    <property type="term" value="C:membrane"/>
    <property type="evidence" value="ECO:0007669"/>
    <property type="project" value="UniProtKB-SubCell"/>
</dbReference>
<dbReference type="GO" id="GO:0055085">
    <property type="term" value="P:transmembrane transport"/>
    <property type="evidence" value="ECO:0007669"/>
    <property type="project" value="InterPro"/>
</dbReference>
<name>A0A2M7G315_9BACT</name>
<comment type="subcellular location">
    <subcellularLocation>
        <location evidence="1">Membrane</location>
        <topology evidence="1">Multi-pass membrane protein</topology>
    </subcellularLocation>
</comment>
<reference evidence="7 8" key="1">
    <citation type="submission" date="2017-09" db="EMBL/GenBank/DDBJ databases">
        <title>Depth-based differentiation of microbial function through sediment-hosted aquifers and enrichment of novel symbionts in the deep terrestrial subsurface.</title>
        <authorList>
            <person name="Probst A.J."/>
            <person name="Ladd B."/>
            <person name="Jarett J.K."/>
            <person name="Geller-Mcgrath D.E."/>
            <person name="Sieber C.M."/>
            <person name="Emerson J.B."/>
            <person name="Anantharaman K."/>
            <person name="Thomas B.C."/>
            <person name="Malmstrom R."/>
            <person name="Stieglmeier M."/>
            <person name="Klingl A."/>
            <person name="Woyke T."/>
            <person name="Ryan C.M."/>
            <person name="Banfield J.F."/>
        </authorList>
    </citation>
    <scope>NUCLEOTIDE SEQUENCE [LARGE SCALE GENOMIC DNA]</scope>
    <source>
        <strain evidence="7">CG17_big_fil_post_rev_8_21_14_2_50_48_46</strain>
    </source>
</reference>
<feature type="transmembrane region" description="Helical" evidence="5">
    <location>
        <begin position="268"/>
        <end position="287"/>
    </location>
</feature>
<feature type="transmembrane region" description="Helical" evidence="5">
    <location>
        <begin position="128"/>
        <end position="148"/>
    </location>
</feature>
<keyword evidence="3 5" id="KW-1133">Transmembrane helix</keyword>
<feature type="transmembrane region" description="Helical" evidence="5">
    <location>
        <begin position="208"/>
        <end position="226"/>
    </location>
</feature>
<evidence type="ECO:0000256" key="4">
    <source>
        <dbReference type="ARBA" id="ARBA00023136"/>
    </source>
</evidence>
<feature type="domain" description="SLC26A/SulP transporter" evidence="6">
    <location>
        <begin position="21"/>
        <end position="406"/>
    </location>
</feature>
<gene>
    <name evidence="7" type="ORF">COW36_15160</name>
</gene>
<feature type="transmembrane region" description="Helical" evidence="5">
    <location>
        <begin position="182"/>
        <end position="201"/>
    </location>
</feature>
<comment type="caution">
    <text evidence="7">The sequence shown here is derived from an EMBL/GenBank/DDBJ whole genome shotgun (WGS) entry which is preliminary data.</text>
</comment>
<accession>A0A2M7G315</accession>
<evidence type="ECO:0000256" key="3">
    <source>
        <dbReference type="ARBA" id="ARBA00022989"/>
    </source>
</evidence>
<dbReference type="PANTHER" id="PTHR11814">
    <property type="entry name" value="SULFATE TRANSPORTER"/>
    <property type="match status" value="1"/>
</dbReference>
<evidence type="ECO:0000256" key="2">
    <source>
        <dbReference type="ARBA" id="ARBA00022692"/>
    </source>
</evidence>
<feature type="transmembrane region" description="Helical" evidence="5">
    <location>
        <begin position="27"/>
        <end position="45"/>
    </location>
</feature>
<evidence type="ECO:0000259" key="6">
    <source>
        <dbReference type="Pfam" id="PF00916"/>
    </source>
</evidence>
<dbReference type="InterPro" id="IPR001902">
    <property type="entry name" value="SLC26A/SulP_fam"/>
</dbReference>
<evidence type="ECO:0000313" key="8">
    <source>
        <dbReference type="Proteomes" id="UP000231019"/>
    </source>
</evidence>
<keyword evidence="4 5" id="KW-0472">Membrane</keyword>
<feature type="transmembrane region" description="Helical" evidence="5">
    <location>
        <begin position="348"/>
        <end position="380"/>
    </location>
</feature>
<feature type="transmembrane region" description="Helical" evidence="5">
    <location>
        <begin position="99"/>
        <end position="121"/>
    </location>
</feature>
<feature type="transmembrane region" description="Helical" evidence="5">
    <location>
        <begin position="308"/>
        <end position="328"/>
    </location>
</feature>
<evidence type="ECO:0000256" key="1">
    <source>
        <dbReference type="ARBA" id="ARBA00004141"/>
    </source>
</evidence>
<keyword evidence="2 5" id="KW-0812">Transmembrane</keyword>
<dbReference type="InterPro" id="IPR011547">
    <property type="entry name" value="SLC26A/SulP_dom"/>
</dbReference>
<dbReference type="AlphaFoldDB" id="A0A2M7G315"/>
<organism evidence="7 8">
    <name type="scientific">bacterium (Candidatus Blackallbacteria) CG17_big_fil_post_rev_8_21_14_2_50_48_46</name>
    <dbReference type="NCBI Taxonomy" id="2014261"/>
    <lineage>
        <taxon>Bacteria</taxon>
        <taxon>Candidatus Blackallbacteria</taxon>
    </lineage>
</organism>
<evidence type="ECO:0000256" key="5">
    <source>
        <dbReference type="SAM" id="Phobius"/>
    </source>
</evidence>
<dbReference type="Pfam" id="PF00916">
    <property type="entry name" value="Sulfate_transp"/>
    <property type="match status" value="1"/>
</dbReference>
<feature type="transmembrane region" description="Helical" evidence="5">
    <location>
        <begin position="401"/>
        <end position="426"/>
    </location>
</feature>
<feature type="transmembrane region" description="Helical" evidence="5">
    <location>
        <begin position="57"/>
        <end position="87"/>
    </location>
</feature>
<dbReference type="EMBL" id="PFFQ01000041">
    <property type="protein sequence ID" value="PIW16049.1"/>
    <property type="molecule type" value="Genomic_DNA"/>
</dbReference>
<dbReference type="Proteomes" id="UP000231019">
    <property type="component" value="Unassembled WGS sequence"/>
</dbReference>
<proteinExistence type="predicted"/>